<organism evidence="2 3">
    <name type="scientific">Shewanella polaris</name>
    <dbReference type="NCBI Taxonomy" id="2588449"/>
    <lineage>
        <taxon>Bacteria</taxon>
        <taxon>Pseudomonadati</taxon>
        <taxon>Pseudomonadota</taxon>
        <taxon>Gammaproteobacteria</taxon>
        <taxon>Alteromonadales</taxon>
        <taxon>Shewanellaceae</taxon>
        <taxon>Shewanella</taxon>
    </lineage>
</organism>
<dbReference type="Gene3D" id="3.40.190.10">
    <property type="entry name" value="Periplasmic binding protein-like II"/>
    <property type="match status" value="2"/>
</dbReference>
<dbReference type="KEGG" id="spol:FH971_15380"/>
<dbReference type="Proteomes" id="UP000319809">
    <property type="component" value="Chromosome"/>
</dbReference>
<dbReference type="RefSeq" id="WP_140234906.1">
    <property type="nucleotide sequence ID" value="NZ_CP041036.1"/>
</dbReference>
<protein>
    <submittedName>
        <fullName evidence="2">Transporter substrate-binding domain-containing protein</fullName>
    </submittedName>
</protein>
<name>A0A4Y5YHE1_9GAMM</name>
<sequence length="245" mass="28177">MRKYYRIYLLYWLITCCFTVNAQTILKYNVNASNGWIPYFISNSPDNPGIIGELVPLILSQANISIENHNFPPKRTNYALENGLLDFDIVSPSWFENQDLGDDFTQSIPILTIQENIITLDKNAHKWQDINQIKDKRIGTIRGYLYHNDTNFIRVDFASERELIKALHRERVSAAISGDLPALYWAKQLNIPITLAAIHSKGELVLRLRKQHAILLPQINAAIIQLQQNGAVNKMINKYTKKRSI</sequence>
<evidence type="ECO:0000313" key="2">
    <source>
        <dbReference type="EMBL" id="QDE32221.1"/>
    </source>
</evidence>
<evidence type="ECO:0000256" key="1">
    <source>
        <dbReference type="ARBA" id="ARBA00010333"/>
    </source>
</evidence>
<gene>
    <name evidence="2" type="ORF">FH971_15380</name>
</gene>
<comment type="similarity">
    <text evidence="1">Belongs to the bacterial solute-binding protein 3 family.</text>
</comment>
<proteinExistence type="inferred from homology"/>
<dbReference type="PANTHER" id="PTHR35936:SF35">
    <property type="entry name" value="L-CYSTINE-BINDING PROTEIN TCYJ"/>
    <property type="match status" value="1"/>
</dbReference>
<dbReference type="SUPFAM" id="SSF53850">
    <property type="entry name" value="Periplasmic binding protein-like II"/>
    <property type="match status" value="1"/>
</dbReference>
<reference evidence="2 3" key="1">
    <citation type="submission" date="2019-06" db="EMBL/GenBank/DDBJ databases">
        <title>The genome of Shewanella sp. SM1901.</title>
        <authorList>
            <person name="Cha Q."/>
        </authorList>
    </citation>
    <scope>NUCLEOTIDE SEQUENCE [LARGE SCALE GENOMIC DNA]</scope>
    <source>
        <strain evidence="2 3">SM1901</strain>
    </source>
</reference>
<accession>A0A4Y5YHE1</accession>
<dbReference type="AlphaFoldDB" id="A0A4Y5YHE1"/>
<evidence type="ECO:0000313" key="3">
    <source>
        <dbReference type="Proteomes" id="UP000319809"/>
    </source>
</evidence>
<dbReference type="PANTHER" id="PTHR35936">
    <property type="entry name" value="MEMBRANE-BOUND LYTIC MUREIN TRANSGLYCOSYLASE F"/>
    <property type="match status" value="1"/>
</dbReference>
<dbReference type="EMBL" id="CP041036">
    <property type="protein sequence ID" value="QDE32221.1"/>
    <property type="molecule type" value="Genomic_DNA"/>
</dbReference>
<keyword evidence="3" id="KW-1185">Reference proteome</keyword>